<accession>A0A9X3ADQ7</accession>
<dbReference type="Proteomes" id="UP001147830">
    <property type="component" value="Unassembled WGS sequence"/>
</dbReference>
<evidence type="ECO:0000256" key="5">
    <source>
        <dbReference type="ARBA" id="ARBA00022679"/>
    </source>
</evidence>
<feature type="binding site" evidence="12">
    <location>
        <position position="268"/>
    </location>
    <ligand>
        <name>Mg(2+)</name>
        <dbReference type="ChEBI" id="CHEBI:18420"/>
    </ligand>
</feature>
<keyword evidence="7 11" id="KW-0274">FAD</keyword>
<evidence type="ECO:0000256" key="1">
    <source>
        <dbReference type="ARBA" id="ARBA00008282"/>
    </source>
</evidence>
<keyword evidence="14" id="KW-1185">Reference proteome</keyword>
<organism evidence="13 14">
    <name type="scientific">Thalassolituus pacificus</name>
    <dbReference type="NCBI Taxonomy" id="2975440"/>
    <lineage>
        <taxon>Bacteria</taxon>
        <taxon>Pseudomonadati</taxon>
        <taxon>Pseudomonadota</taxon>
        <taxon>Gammaproteobacteria</taxon>
        <taxon>Oceanospirillales</taxon>
        <taxon>Oceanospirillaceae</taxon>
        <taxon>Thalassolituus</taxon>
    </lineage>
</organism>
<dbReference type="InterPro" id="IPR003374">
    <property type="entry name" value="ApbE-like_sf"/>
</dbReference>
<keyword evidence="4 11" id="KW-0285">Flavoprotein</keyword>
<evidence type="ECO:0000256" key="9">
    <source>
        <dbReference type="ARBA" id="ARBA00031306"/>
    </source>
</evidence>
<evidence type="ECO:0000256" key="4">
    <source>
        <dbReference type="ARBA" id="ARBA00022630"/>
    </source>
</evidence>
<evidence type="ECO:0000313" key="14">
    <source>
        <dbReference type="Proteomes" id="UP001147830"/>
    </source>
</evidence>
<evidence type="ECO:0000313" key="13">
    <source>
        <dbReference type="EMBL" id="MCT7357662.1"/>
    </source>
</evidence>
<evidence type="ECO:0000256" key="8">
    <source>
        <dbReference type="ARBA" id="ARBA00022842"/>
    </source>
</evidence>
<sequence length="304" mass="33630">MNTVTEAQSLHRHEFTAMASPCCFHLPDLPGIHTLAQQMEEEVRRIEQKYSRYRHDSVLSRLNAHAGQTSVVDAETAWLLNYAKVCFEQSDGFFDISSGILRSVWDFRTPTLPDTTDLQRLLPRIGLGRLTLNANELWMPADMELDFGGIGKEYAADCAAAIARNAGVHQGIVDLGGDLHILGPKISAQGEEPWLLGVRHPRKPEQAIAQLPVYRGGMATSGDYERYFELDGRRYCHLLNPQSGWPVSHWASVTVLAPSCLLAGTLSSIAMLREAAAVDWLKEQDVHALLIDPALQLQPLTPAA</sequence>
<gene>
    <name evidence="13" type="ORF">NYR02_01330</name>
</gene>
<dbReference type="SUPFAM" id="SSF143631">
    <property type="entry name" value="ApbE-like"/>
    <property type="match status" value="1"/>
</dbReference>
<dbReference type="AlphaFoldDB" id="A0A9X3ADQ7"/>
<keyword evidence="8 11" id="KW-0460">Magnesium</keyword>
<evidence type="ECO:0000256" key="3">
    <source>
        <dbReference type="ARBA" id="ARBA00016337"/>
    </source>
</evidence>
<dbReference type="Gene3D" id="3.10.520.10">
    <property type="entry name" value="ApbE-like domains"/>
    <property type="match status" value="1"/>
</dbReference>
<dbReference type="PANTHER" id="PTHR30040">
    <property type="entry name" value="THIAMINE BIOSYNTHESIS LIPOPROTEIN APBE"/>
    <property type="match status" value="1"/>
</dbReference>
<dbReference type="Pfam" id="PF02424">
    <property type="entry name" value="ApbE"/>
    <property type="match status" value="1"/>
</dbReference>
<reference evidence="13" key="2">
    <citation type="submission" date="2022-08" db="EMBL/GenBank/DDBJ databases">
        <authorList>
            <person name="Dong C."/>
        </authorList>
    </citation>
    <scope>NUCLEOTIDE SEQUENCE</scope>
    <source>
        <strain evidence="13">59MF3M-4</strain>
    </source>
</reference>
<dbReference type="GO" id="GO:0016740">
    <property type="term" value="F:transferase activity"/>
    <property type="evidence" value="ECO:0007669"/>
    <property type="project" value="UniProtKB-UniRule"/>
</dbReference>
<dbReference type="RefSeq" id="WP_260974597.1">
    <property type="nucleotide sequence ID" value="NZ_JAOANI010000004.1"/>
</dbReference>
<keyword evidence="6 11" id="KW-0479">Metal-binding</keyword>
<keyword evidence="5 11" id="KW-0808">Transferase</keyword>
<reference evidence="13" key="1">
    <citation type="journal article" date="2022" name="Front. Microbiol.">
        <title>Genome-based taxonomic rearrangement of Oceanobacter-related bacteria including the description of Thalassolituus hydrocarbonoclasticus sp. nov. and Thalassolituus pacificus sp. nov. and emended description of the genus Thalassolituus.</title>
        <authorList>
            <person name="Dong C."/>
            <person name="Wei L."/>
            <person name="Wang J."/>
            <person name="Lai Q."/>
            <person name="Huang Z."/>
            <person name="Shao Z."/>
        </authorList>
    </citation>
    <scope>NUCLEOTIDE SEQUENCE</scope>
    <source>
        <strain evidence="13">59MF3M-4</strain>
    </source>
</reference>
<evidence type="ECO:0000256" key="7">
    <source>
        <dbReference type="ARBA" id="ARBA00022827"/>
    </source>
</evidence>
<dbReference type="GO" id="GO:0046872">
    <property type="term" value="F:metal ion binding"/>
    <property type="evidence" value="ECO:0007669"/>
    <property type="project" value="UniProtKB-UniRule"/>
</dbReference>
<comment type="caution">
    <text evidence="13">The sequence shown here is derived from an EMBL/GenBank/DDBJ whole genome shotgun (WGS) entry which is preliminary data.</text>
</comment>
<comment type="similarity">
    <text evidence="1 11">Belongs to the ApbE family.</text>
</comment>
<evidence type="ECO:0000256" key="12">
    <source>
        <dbReference type="PIRSR" id="PIRSR006268-2"/>
    </source>
</evidence>
<dbReference type="PANTHER" id="PTHR30040:SF2">
    <property type="entry name" value="FAD:PROTEIN FMN TRANSFERASE"/>
    <property type="match status" value="1"/>
</dbReference>
<name>A0A9X3ADQ7_9GAMM</name>
<evidence type="ECO:0000256" key="2">
    <source>
        <dbReference type="ARBA" id="ARBA00011955"/>
    </source>
</evidence>
<dbReference type="InterPro" id="IPR024932">
    <property type="entry name" value="ApbE"/>
</dbReference>
<dbReference type="PIRSF" id="PIRSF006268">
    <property type="entry name" value="ApbE"/>
    <property type="match status" value="1"/>
</dbReference>
<evidence type="ECO:0000256" key="6">
    <source>
        <dbReference type="ARBA" id="ARBA00022723"/>
    </source>
</evidence>
<comment type="catalytic activity">
    <reaction evidence="10 11">
        <text>L-threonyl-[protein] + FAD = FMN-L-threonyl-[protein] + AMP + H(+)</text>
        <dbReference type="Rhea" id="RHEA:36847"/>
        <dbReference type="Rhea" id="RHEA-COMP:11060"/>
        <dbReference type="Rhea" id="RHEA-COMP:11061"/>
        <dbReference type="ChEBI" id="CHEBI:15378"/>
        <dbReference type="ChEBI" id="CHEBI:30013"/>
        <dbReference type="ChEBI" id="CHEBI:57692"/>
        <dbReference type="ChEBI" id="CHEBI:74257"/>
        <dbReference type="ChEBI" id="CHEBI:456215"/>
        <dbReference type="EC" id="2.7.1.180"/>
    </reaction>
</comment>
<comment type="cofactor">
    <cofactor evidence="12">
        <name>Mg(2+)</name>
        <dbReference type="ChEBI" id="CHEBI:18420"/>
    </cofactor>
    <cofactor evidence="12">
        <name>Mn(2+)</name>
        <dbReference type="ChEBI" id="CHEBI:29035"/>
    </cofactor>
    <text evidence="12">Magnesium. Can also use manganese.</text>
</comment>
<dbReference type="EMBL" id="JAOANI010000004">
    <property type="protein sequence ID" value="MCT7357662.1"/>
    <property type="molecule type" value="Genomic_DNA"/>
</dbReference>
<proteinExistence type="inferred from homology"/>
<protein>
    <recommendedName>
        <fullName evidence="3 11">FAD:protein FMN transferase</fullName>
        <ecNumber evidence="2 11">2.7.1.180</ecNumber>
    </recommendedName>
    <alternativeName>
        <fullName evidence="9 11">Flavin transferase</fullName>
    </alternativeName>
</protein>
<feature type="binding site" evidence="12">
    <location>
        <position position="149"/>
    </location>
    <ligand>
        <name>Mg(2+)</name>
        <dbReference type="ChEBI" id="CHEBI:18420"/>
    </ligand>
</feature>
<dbReference type="EC" id="2.7.1.180" evidence="2 11"/>
<evidence type="ECO:0000256" key="11">
    <source>
        <dbReference type="PIRNR" id="PIRNR006268"/>
    </source>
</evidence>
<evidence type="ECO:0000256" key="10">
    <source>
        <dbReference type="ARBA" id="ARBA00048540"/>
    </source>
</evidence>